<name>A0A0W0HHY6_PSEFL</name>
<dbReference type="EMBL" id="LKEF01000040">
    <property type="protein sequence ID" value="KTB60350.1"/>
    <property type="molecule type" value="Genomic_DNA"/>
</dbReference>
<proteinExistence type="predicted"/>
<organism evidence="1 2">
    <name type="scientific">Pseudomonas fluorescens ICMP 11288</name>
    <dbReference type="NCBI Taxonomy" id="1198309"/>
    <lineage>
        <taxon>Bacteria</taxon>
        <taxon>Pseudomonadati</taxon>
        <taxon>Pseudomonadota</taxon>
        <taxon>Gammaproteobacteria</taxon>
        <taxon>Pseudomonadales</taxon>
        <taxon>Pseudomonadaceae</taxon>
        <taxon>Pseudomonas</taxon>
    </lineage>
</organism>
<reference evidence="1 2" key="1">
    <citation type="submission" date="2015-09" db="EMBL/GenBank/DDBJ databases">
        <title>Genome sequence of ICMP 11288.</title>
        <authorList>
            <person name="Visnovsky S."/>
            <person name="Lu A."/>
            <person name="Panda P."/>
            <person name="Pitman A."/>
        </authorList>
    </citation>
    <scope>NUCLEOTIDE SEQUENCE [LARGE SCALE GENOMIC DNA]</scope>
    <source>
        <strain evidence="1 2">ICMP 11288</strain>
    </source>
</reference>
<dbReference type="Proteomes" id="UP000054197">
    <property type="component" value="Unassembled WGS sequence"/>
</dbReference>
<gene>
    <name evidence="1" type="ORF">AO063_22605</name>
</gene>
<sequence>MLKHPFLNKPYQPKFRHFLSPFDIYDREETLGEIFTTYNINHKRDREKLIKKYIIDKSTDLNYRHRKLLVDTLGDALEDETYDFSQALNQAPGFYCSLPWGWSDMEDPRGFFEDIYRMTNEWWKDDLQKASLEDPSTW</sequence>
<accession>A0A0W0HHY6</accession>
<comment type="caution">
    <text evidence="1">The sequence shown here is derived from an EMBL/GenBank/DDBJ whole genome shotgun (WGS) entry which is preliminary data.</text>
</comment>
<protein>
    <submittedName>
        <fullName evidence="1">Uncharacterized protein</fullName>
    </submittedName>
</protein>
<evidence type="ECO:0000313" key="2">
    <source>
        <dbReference type="Proteomes" id="UP000054197"/>
    </source>
</evidence>
<dbReference type="RefSeq" id="WP_056857878.1">
    <property type="nucleotide sequence ID" value="NZ_LKEF01000040.1"/>
</dbReference>
<dbReference type="AlphaFoldDB" id="A0A0W0HHY6"/>
<evidence type="ECO:0000313" key="1">
    <source>
        <dbReference type="EMBL" id="KTB60350.1"/>
    </source>
</evidence>